<evidence type="ECO:0000313" key="3">
    <source>
        <dbReference type="EMBL" id="CAG7600017.1"/>
    </source>
</evidence>
<evidence type="ECO:0000313" key="4">
    <source>
        <dbReference type="Proteomes" id="UP000693996"/>
    </source>
</evidence>
<protein>
    <recommendedName>
        <fullName evidence="2">YhdP central domain-containing protein</fullName>
    </recommendedName>
</protein>
<keyword evidence="1" id="KW-0472">Membrane</keyword>
<accession>A0A916NL14</accession>
<dbReference type="PANTHER" id="PTHR38690:SF1">
    <property type="entry name" value="PROTEASE"/>
    <property type="match status" value="1"/>
</dbReference>
<dbReference type="InterPro" id="IPR011836">
    <property type="entry name" value="YhdP"/>
</dbReference>
<keyword evidence="4" id="KW-1185">Reference proteome</keyword>
<dbReference type="Proteomes" id="UP000693996">
    <property type="component" value="Chromosome"/>
</dbReference>
<dbReference type="EMBL" id="OU343031">
    <property type="protein sequence ID" value="CAG7600017.1"/>
    <property type="molecule type" value="Genomic_DNA"/>
</dbReference>
<evidence type="ECO:0000259" key="2">
    <source>
        <dbReference type="Pfam" id="PF13116"/>
    </source>
</evidence>
<dbReference type="InterPro" id="IPR025263">
    <property type="entry name" value="YhdP_central"/>
</dbReference>
<dbReference type="PANTHER" id="PTHR38690">
    <property type="entry name" value="PROTEASE-RELATED"/>
    <property type="match status" value="1"/>
</dbReference>
<reference evidence="3 4" key="1">
    <citation type="submission" date="2021-06" db="EMBL/GenBank/DDBJ databases">
        <authorList>
            <person name="Szabo G."/>
        </authorList>
    </citation>
    <scope>NUCLEOTIDE SEQUENCE [LARGE SCALE GENOMIC DNA]</scope>
    <source>
        <strain evidence="3">MYVALT</strain>
    </source>
</reference>
<dbReference type="RefSeq" id="WP_216796734.1">
    <property type="nucleotide sequence ID" value="NZ_OU343031.1"/>
</dbReference>
<keyword evidence="1" id="KW-1133">Transmembrane helix</keyword>
<feature type="domain" description="YhdP central" evidence="2">
    <location>
        <begin position="31"/>
        <end position="1411"/>
    </location>
</feature>
<proteinExistence type="predicted"/>
<dbReference type="KEGG" id="vtr:MYVALT_F_00780"/>
<sequence length="1431" mass="157775">MLDRQERRNSKDARNTTARGRWLHWPSSWILQRIFRFCAILAITLYLGVAAAYFSLRYIIFPKLDSMRPYIEQCISDTLHAKVHIGGLTGRWSGLQPTIEINQLIIMGPDGQHMLSVPMAIAALSWRSLQHLAPVLSSLIVEQPEIFVEQYVDGTYTIAGVRVDPREHSNSAFLCWLMVQRVILLRGGILHWTNVSCGLPTLTFRGIRVAINNHGLSHKFSIQAKPDGHFLHRPIVLCARFDHSPLKLLTEPAGWSGTIFASSSNIVLPGLTRYIDTRIDVQSGILDAVAWFNFSAGKWSNARGILSGSGLRIRTDPKLPQLDVPSIQLDWSLRHNDIHNIDYTLNLGNIQLELGGQAPLDDGTPITQVLRISKFNGQFRHKTLSRGQLIGISGDTLDVGLLAQIMQALPLPAHILNALERLNPRGTLANYAIQIERRATHSREASRIAMTGRGIDPIIRYRINAEFKGVSLSAREMLPGAENIWGKISADQNGGYAIIDTTNAAVIIPEAFDNPRFTFKRFIAEATWITHPLTSNLFYPAVTVNISRFMVDNQDLCARASGIYSNPGHGYGRLDIEAIFDRLSLSHLARYLPNGVGKYNRAYLNHALIAGTARNATISIHGELSKFPYIRDPQAGILKIVAPFQNGSFNPMSSLPKRVGKCTPEIWPVFDGIDGLFWMSQHALHFNIQRAHHQRVILTKLTGHIDDLSTLHSDLAIYGTATGPLADMINYVNRSSPSAPSHHLTKILKAKGNVTLALRLAIPRYQNSAHIRVNGSLKLMHNTVSFVSGKKIGAIPAITQIHGKVDFTEHTITIGRITGQFLGGNIYANGWIHPDKSGCFNISGNLCTNAIRSAVPPGPLATLLTRVSGCAPYSVAVHTRNNKLPNILATADLSALKLQLPAPFTKQAGLPMPFSLRLRPSAKNSNQTLIDTSRLDAQLGPINLIYLIRRGNNNKPTIMHGAIAVNQKAVLSNKSVTTIAADLSAFDADAWRALLTSRLSHTSTIPTELVTSTPLHPTTAHTSPVLCKLDIDAESNLLDNVGALIPTCATLHFNTLTLLNRCWENIIINATKTSEVWEANIVSDAVSGYIAWHVQKPRSAYEQFYARLKKLVIPESFKATPRSSELARLAQDLPLIDLVVNDFTVCKHNLGKLNIHTRNIDENGMRVWRLDKLDVINSAAKLSVTVTSQIIRHTRNQNCRNTSRDNNLRSTILNFELDIIDGGTLLDYLGMPYILKGGNGSLLGRVHWQGIPTHIDYATLSGNLLLKLANGQILKIEPGAVKLLSVLSLQSLARLATLDLGALFGKGLPFYNVSANSVIRNGIARIDDFSLNSTFAKITLQGNVNFKRKQQNFMVKVSPSLSVDTVALATAAINPLLGLGTFISGGVLSNIITQSFERYYIVTGSWSYPQVELLTSDRAKTERFSSHASWQ</sequence>
<evidence type="ECO:0000256" key="1">
    <source>
        <dbReference type="SAM" id="Phobius"/>
    </source>
</evidence>
<organism evidence="3 4">
    <name type="scientific">Candidatus Vallotiella hemipterorum</name>
    <dbReference type="NCBI Taxonomy" id="1177213"/>
    <lineage>
        <taxon>Bacteria</taxon>
        <taxon>Pseudomonadati</taxon>
        <taxon>Pseudomonadota</taxon>
        <taxon>Betaproteobacteria</taxon>
        <taxon>Burkholderiales</taxon>
        <taxon>Burkholderiaceae</taxon>
        <taxon>Candidatus Vallotiella</taxon>
    </lineage>
</organism>
<gene>
    <name evidence="3" type="ORF">MYVALT_F_00780</name>
</gene>
<dbReference type="Pfam" id="PF13116">
    <property type="entry name" value="YhdP"/>
    <property type="match status" value="1"/>
</dbReference>
<feature type="transmembrane region" description="Helical" evidence="1">
    <location>
        <begin position="34"/>
        <end position="56"/>
    </location>
</feature>
<keyword evidence="1" id="KW-0812">Transmembrane</keyword>
<name>A0A916NL14_9BURK</name>